<feature type="non-terminal residue" evidence="1">
    <location>
        <position position="1"/>
    </location>
</feature>
<protein>
    <submittedName>
        <fullName evidence="1">Uncharacterized protein</fullName>
    </submittedName>
</protein>
<keyword evidence="2" id="KW-1185">Reference proteome</keyword>
<sequence length="183" mass="20351">CPHCHIPLLTGERAEFCCGRKGARLAQVAPLPDLPEEYGELFQDPHISQLSRKLNLMLSFASMETTMHFPNTDGMVAIQGKVYHRVRPSHDNSSIRWILYDGMLPNLLPHATYLQDIPVRWVQLLTSALLRVNPFARALRILSLIPPAIAPPISITLEDSGASSELAAIFVFDNTALSDVRGR</sequence>
<dbReference type="OrthoDB" id="3366231at2759"/>
<dbReference type="AlphaFoldDB" id="A0A165T981"/>
<dbReference type="InParanoid" id="A0A165T981"/>
<name>A0A165T981_9AGAM</name>
<reference evidence="1 2" key="1">
    <citation type="journal article" date="2016" name="Mol. Biol. Evol.">
        <title>Comparative Genomics of Early-Diverging Mushroom-Forming Fungi Provides Insights into the Origins of Lignocellulose Decay Capabilities.</title>
        <authorList>
            <person name="Nagy L.G."/>
            <person name="Riley R."/>
            <person name="Tritt A."/>
            <person name="Adam C."/>
            <person name="Daum C."/>
            <person name="Floudas D."/>
            <person name="Sun H."/>
            <person name="Yadav J.S."/>
            <person name="Pangilinan J."/>
            <person name="Larsson K.H."/>
            <person name="Matsuura K."/>
            <person name="Barry K."/>
            <person name="Labutti K."/>
            <person name="Kuo R."/>
            <person name="Ohm R.A."/>
            <person name="Bhattacharya S.S."/>
            <person name="Shirouzu T."/>
            <person name="Yoshinaga Y."/>
            <person name="Martin F.M."/>
            <person name="Grigoriev I.V."/>
            <person name="Hibbett D.S."/>
        </authorList>
    </citation>
    <scope>NUCLEOTIDE SEQUENCE [LARGE SCALE GENOMIC DNA]</scope>
    <source>
        <strain evidence="1 2">HHB14362 ss-1</strain>
    </source>
</reference>
<evidence type="ECO:0000313" key="1">
    <source>
        <dbReference type="EMBL" id="KZT26331.1"/>
    </source>
</evidence>
<accession>A0A165T981</accession>
<dbReference type="Proteomes" id="UP000076761">
    <property type="component" value="Unassembled WGS sequence"/>
</dbReference>
<dbReference type="EMBL" id="KV425567">
    <property type="protein sequence ID" value="KZT26331.1"/>
    <property type="molecule type" value="Genomic_DNA"/>
</dbReference>
<organism evidence="1 2">
    <name type="scientific">Neolentinus lepideus HHB14362 ss-1</name>
    <dbReference type="NCBI Taxonomy" id="1314782"/>
    <lineage>
        <taxon>Eukaryota</taxon>
        <taxon>Fungi</taxon>
        <taxon>Dikarya</taxon>
        <taxon>Basidiomycota</taxon>
        <taxon>Agaricomycotina</taxon>
        <taxon>Agaricomycetes</taxon>
        <taxon>Gloeophyllales</taxon>
        <taxon>Gloeophyllaceae</taxon>
        <taxon>Neolentinus</taxon>
    </lineage>
</organism>
<evidence type="ECO:0000313" key="2">
    <source>
        <dbReference type="Proteomes" id="UP000076761"/>
    </source>
</evidence>
<proteinExistence type="predicted"/>
<gene>
    <name evidence="1" type="ORF">NEOLEDRAFT_1041328</name>
</gene>
<feature type="non-terminal residue" evidence="1">
    <location>
        <position position="183"/>
    </location>
</feature>
<dbReference type="STRING" id="1314782.A0A165T981"/>